<sequence>MNNIKWFVMVSKTMRYDWDRDSYIPDEERIYKFASYDAAKRCYDRKDPVALKGGKAERVGVVLGCGNPDDEKTWESDSWIVQPGCMIKESAE</sequence>
<evidence type="ECO:0000313" key="2">
    <source>
        <dbReference type="Proteomes" id="UP001320544"/>
    </source>
</evidence>
<accession>A0ABN6MAC2</accession>
<dbReference type="RefSeq" id="WP_244411489.1">
    <property type="nucleotide sequence ID" value="NZ_AP025564.1"/>
</dbReference>
<proteinExistence type="predicted"/>
<protein>
    <submittedName>
        <fullName evidence="1">Uncharacterized protein</fullName>
    </submittedName>
</protein>
<evidence type="ECO:0000313" key="1">
    <source>
        <dbReference type="EMBL" id="BDE94968.1"/>
    </source>
</evidence>
<name>A0ABN6MAC2_9ACTN</name>
<keyword evidence="2" id="KW-1185">Reference proteome</keyword>
<dbReference type="EMBL" id="AP025564">
    <property type="protein sequence ID" value="BDE94968.1"/>
    <property type="molecule type" value="Genomic_DNA"/>
</dbReference>
<organism evidence="1 2">
    <name type="scientific">Raoultibacter timonensis</name>
    <dbReference type="NCBI Taxonomy" id="1907662"/>
    <lineage>
        <taxon>Bacteria</taxon>
        <taxon>Bacillati</taxon>
        <taxon>Actinomycetota</taxon>
        <taxon>Coriobacteriia</taxon>
        <taxon>Eggerthellales</taxon>
        <taxon>Eggerthellaceae</taxon>
        <taxon>Raoultibacter</taxon>
    </lineage>
</organism>
<reference evidence="1 2" key="1">
    <citation type="submission" date="2022-01" db="EMBL/GenBank/DDBJ databases">
        <title>Novel bile acid biosynthetic pathways are enriched in the microbiome of centenarians.</title>
        <authorList>
            <person name="Sato Y."/>
            <person name="Atarashi K."/>
            <person name="Plichta R.D."/>
            <person name="Arai Y."/>
            <person name="Sasajima S."/>
            <person name="Kearney M.S."/>
            <person name="Suda W."/>
            <person name="Takeshita K."/>
            <person name="Sasaki T."/>
            <person name="Okamoto S."/>
            <person name="Skelly N.A."/>
            <person name="Okamura Y."/>
            <person name="Vlamakis H."/>
            <person name="Li Y."/>
            <person name="Tanoue T."/>
            <person name="Takei H."/>
            <person name="Nittono H."/>
            <person name="Narushima S."/>
            <person name="Irie J."/>
            <person name="Itoh H."/>
            <person name="Moriya K."/>
            <person name="Sugiura Y."/>
            <person name="Suematsu M."/>
            <person name="Moritoki N."/>
            <person name="Shibata S."/>
            <person name="Littman R.D."/>
            <person name="Fischbach A.M."/>
            <person name="Uwamino Y."/>
            <person name="Inoue T."/>
            <person name="Honda A."/>
            <person name="Hattori M."/>
            <person name="Murai T."/>
            <person name="Xavier J.R."/>
            <person name="Hirose N."/>
            <person name="Honda K."/>
        </authorList>
    </citation>
    <scope>NUCLEOTIDE SEQUENCE [LARGE SCALE GENOMIC DNA]</scope>
    <source>
        <strain evidence="1 2">CE91-St30</strain>
    </source>
</reference>
<dbReference type="Proteomes" id="UP001320544">
    <property type="component" value="Chromosome"/>
</dbReference>
<gene>
    <name evidence="1" type="ORF">CE91St30_03010</name>
</gene>